<feature type="compositionally biased region" description="Low complexity" evidence="1">
    <location>
        <begin position="155"/>
        <end position="177"/>
    </location>
</feature>
<gene>
    <name evidence="2" type="ORF">SEPCBS57363_003105</name>
</gene>
<reference evidence="2 3" key="1">
    <citation type="submission" date="2024-01" db="EMBL/GenBank/DDBJ databases">
        <authorList>
            <person name="Allen C."/>
            <person name="Tagirdzhanova G."/>
        </authorList>
    </citation>
    <scope>NUCLEOTIDE SEQUENCE [LARGE SCALE GENOMIC DNA]</scope>
    <source>
        <strain evidence="2 3">CBS 573.63</strain>
    </source>
</reference>
<organism evidence="2 3">
    <name type="scientific">Sporothrix epigloea</name>
    <dbReference type="NCBI Taxonomy" id="1892477"/>
    <lineage>
        <taxon>Eukaryota</taxon>
        <taxon>Fungi</taxon>
        <taxon>Dikarya</taxon>
        <taxon>Ascomycota</taxon>
        <taxon>Pezizomycotina</taxon>
        <taxon>Sordariomycetes</taxon>
        <taxon>Sordariomycetidae</taxon>
        <taxon>Ophiostomatales</taxon>
        <taxon>Ophiostomataceae</taxon>
        <taxon>Sporothrix</taxon>
    </lineage>
</organism>
<accession>A0ABP0DNV3</accession>
<proteinExistence type="predicted"/>
<evidence type="ECO:0000313" key="3">
    <source>
        <dbReference type="Proteomes" id="UP001642501"/>
    </source>
</evidence>
<name>A0ABP0DNV3_9PEZI</name>
<comment type="caution">
    <text evidence="2">The sequence shown here is derived from an EMBL/GenBank/DDBJ whole genome shotgun (WGS) entry which is preliminary data.</text>
</comment>
<evidence type="ECO:0000256" key="1">
    <source>
        <dbReference type="SAM" id="MobiDB-lite"/>
    </source>
</evidence>
<keyword evidence="3" id="KW-1185">Reference proteome</keyword>
<evidence type="ECO:0000313" key="2">
    <source>
        <dbReference type="EMBL" id="CAK7268456.1"/>
    </source>
</evidence>
<sequence length="286" mass="32219">MATQTATVTMQPHDELAALLARNLTFGSIPIVTPPDVVEQPKIVYSISQHYHHSAHTINPKALVEQPQPEQQRQPETAEQMLMQNGINPYALTPVQLALFQMSAPDRREYLLQLWRICPPTQNATDPNAGAADAVWDTMDADMEKDVSSSQPHVQQETQQPFLQEQTTATTTTDTATQSPDGRWLHSSSQNYMEPYMASGYEELARREYMASSTPRTKYTYDNVNPHGTFDVQLRHTATDPVYANRLSAASYPGRASWPQQHQSAMEMENQYGTLMAMRDACEMEL</sequence>
<dbReference type="Proteomes" id="UP001642501">
    <property type="component" value="Unassembled WGS sequence"/>
</dbReference>
<dbReference type="EMBL" id="CAWUOM010000046">
    <property type="protein sequence ID" value="CAK7268456.1"/>
    <property type="molecule type" value="Genomic_DNA"/>
</dbReference>
<feature type="region of interest" description="Disordered" evidence="1">
    <location>
        <begin position="143"/>
        <end position="188"/>
    </location>
</feature>
<protein>
    <submittedName>
        <fullName evidence="2">Uncharacterized protein</fullName>
    </submittedName>
</protein>